<evidence type="ECO:0000313" key="2">
    <source>
        <dbReference type="EMBL" id="KAJ8445463.1"/>
    </source>
</evidence>
<name>A0A9Q1KL90_9CARY</name>
<proteinExistence type="predicted"/>
<protein>
    <submittedName>
        <fullName evidence="2">Uncharacterized protein</fullName>
    </submittedName>
</protein>
<accession>A0A9Q1KL90</accession>
<feature type="compositionally biased region" description="Basic residues" evidence="1">
    <location>
        <begin position="132"/>
        <end position="145"/>
    </location>
</feature>
<dbReference type="OrthoDB" id="1749163at2759"/>
<gene>
    <name evidence="2" type="ORF">Cgig2_031276</name>
</gene>
<keyword evidence="3" id="KW-1185">Reference proteome</keyword>
<sequence>MASAALTPVAGCTFASSFSNQSKSNSLLIRPNQCLSLSINRNFNLFSSKSKPSSISLIQSPPIPIVPGNRGLDLVSTRNSLAIVRSYHQQKGSGLDWPILRRWDVPWPWQTVILTSLACGIRFSPFNLLPKRRAKKGGGKKKNKRIKEMEGPKFS</sequence>
<evidence type="ECO:0000256" key="1">
    <source>
        <dbReference type="SAM" id="MobiDB-lite"/>
    </source>
</evidence>
<organism evidence="2 3">
    <name type="scientific">Carnegiea gigantea</name>
    <dbReference type="NCBI Taxonomy" id="171969"/>
    <lineage>
        <taxon>Eukaryota</taxon>
        <taxon>Viridiplantae</taxon>
        <taxon>Streptophyta</taxon>
        <taxon>Embryophyta</taxon>
        <taxon>Tracheophyta</taxon>
        <taxon>Spermatophyta</taxon>
        <taxon>Magnoliopsida</taxon>
        <taxon>eudicotyledons</taxon>
        <taxon>Gunneridae</taxon>
        <taxon>Pentapetalae</taxon>
        <taxon>Caryophyllales</taxon>
        <taxon>Cactineae</taxon>
        <taxon>Cactaceae</taxon>
        <taxon>Cactoideae</taxon>
        <taxon>Echinocereeae</taxon>
        <taxon>Carnegiea</taxon>
    </lineage>
</organism>
<dbReference type="EMBL" id="JAKOGI010000077">
    <property type="protein sequence ID" value="KAJ8445463.1"/>
    <property type="molecule type" value="Genomic_DNA"/>
</dbReference>
<dbReference type="Proteomes" id="UP001153076">
    <property type="component" value="Unassembled WGS sequence"/>
</dbReference>
<feature type="compositionally biased region" description="Basic and acidic residues" evidence="1">
    <location>
        <begin position="146"/>
        <end position="155"/>
    </location>
</feature>
<evidence type="ECO:0000313" key="3">
    <source>
        <dbReference type="Proteomes" id="UP001153076"/>
    </source>
</evidence>
<reference evidence="2" key="1">
    <citation type="submission" date="2022-04" db="EMBL/GenBank/DDBJ databases">
        <title>Carnegiea gigantea Genome sequencing and assembly v2.</title>
        <authorList>
            <person name="Copetti D."/>
            <person name="Sanderson M.J."/>
            <person name="Burquez A."/>
            <person name="Wojciechowski M.F."/>
        </authorList>
    </citation>
    <scope>NUCLEOTIDE SEQUENCE</scope>
    <source>
        <strain evidence="2">SGP5-SGP5p</strain>
        <tissue evidence="2">Aerial part</tissue>
    </source>
</reference>
<comment type="caution">
    <text evidence="2">The sequence shown here is derived from an EMBL/GenBank/DDBJ whole genome shotgun (WGS) entry which is preliminary data.</text>
</comment>
<feature type="region of interest" description="Disordered" evidence="1">
    <location>
        <begin position="132"/>
        <end position="155"/>
    </location>
</feature>
<dbReference type="AlphaFoldDB" id="A0A9Q1KL90"/>